<gene>
    <name evidence="4" type="ORF">FRZ44_40500</name>
</gene>
<organism evidence="4 5">
    <name type="scientific">Hypericibacter terrae</name>
    <dbReference type="NCBI Taxonomy" id="2602015"/>
    <lineage>
        <taxon>Bacteria</taxon>
        <taxon>Pseudomonadati</taxon>
        <taxon>Pseudomonadota</taxon>
        <taxon>Alphaproteobacteria</taxon>
        <taxon>Rhodospirillales</taxon>
        <taxon>Dongiaceae</taxon>
        <taxon>Hypericibacter</taxon>
    </lineage>
</organism>
<keyword evidence="2" id="KW-0067">ATP-binding</keyword>
<evidence type="ECO:0000313" key="5">
    <source>
        <dbReference type="Proteomes" id="UP000326202"/>
    </source>
</evidence>
<accession>A0A5J6MRT4</accession>
<evidence type="ECO:0000259" key="3">
    <source>
        <dbReference type="PROSITE" id="PS50893"/>
    </source>
</evidence>
<dbReference type="InterPro" id="IPR027417">
    <property type="entry name" value="P-loop_NTPase"/>
</dbReference>
<dbReference type="Pfam" id="PF00005">
    <property type="entry name" value="ABC_tran"/>
    <property type="match status" value="2"/>
</dbReference>
<dbReference type="GO" id="GO:0016887">
    <property type="term" value="F:ATP hydrolysis activity"/>
    <property type="evidence" value="ECO:0007669"/>
    <property type="project" value="InterPro"/>
</dbReference>
<evidence type="ECO:0000256" key="1">
    <source>
        <dbReference type="ARBA" id="ARBA00022741"/>
    </source>
</evidence>
<sequence>MRSVTKRFPGVVANDDVSIDFLPGEIHVLLGENGAGKSTLIGMLAGMQQPDSGEIQVKGKPVRIGSPRESLDLGIGTVFQHVLLVPTLTVIENLMLGGPRWRLLDRAPVLKRFKELSDLLGVTLDPDAQVGRLALGEQQQVEIMRALWRGENVLILDEPTSMLTPLGVRDLGEVMKRLRDKGVAIIFITHKLAEAYEFGDRISVLRLGRFAGQLDKARLKSLTEAQITDEVLRLMFGGQKADSRDAETLLGRGGHLKRVPKADRSKPPILVAKDISTVADRGECPLSGVSFELWPGEVLGIAGVDGNGQKHLAEFLAGQRPAASGSLLYDGHDLTHEGVAARRRRGFRYITDERLGEGTVGAFSVATNLVMKEIGAPPLWQQGISRWNLIHGQARDTIKRHDIRTPSERTPIGRLSGGNIQKALLARELNGASRLVIFNKPTYGLDLHNIRLARDRIAECAERGLATVLISTELDELLELSDRIAVMFRGRLTGIVPNEGNAERRIGLLMTGAEAA</sequence>
<dbReference type="PROSITE" id="PS50893">
    <property type="entry name" value="ABC_TRANSPORTER_2"/>
    <property type="match status" value="2"/>
</dbReference>
<dbReference type="InterPro" id="IPR050107">
    <property type="entry name" value="ABC_carbohydrate_import_ATPase"/>
</dbReference>
<evidence type="ECO:0000313" key="4">
    <source>
        <dbReference type="EMBL" id="QEX18740.1"/>
    </source>
</evidence>
<dbReference type="EMBL" id="CP042906">
    <property type="protein sequence ID" value="QEX18740.1"/>
    <property type="molecule type" value="Genomic_DNA"/>
</dbReference>
<feature type="domain" description="ABC transporter" evidence="3">
    <location>
        <begin position="270"/>
        <end position="514"/>
    </location>
</feature>
<dbReference type="PANTHER" id="PTHR43790:SF4">
    <property type="entry name" value="GUANOSINE IMPORT ATP-BINDING PROTEIN NUPO"/>
    <property type="match status" value="1"/>
</dbReference>
<reference evidence="4 5" key="1">
    <citation type="submission" date="2019-08" db="EMBL/GenBank/DDBJ databases">
        <title>Hyperibacter terrae gen. nov., sp. nov. and Hyperibacter viscosus sp. nov., two new members in the family Rhodospirillaceae isolated from the rhizosphere of Hypericum perforatum.</title>
        <authorList>
            <person name="Noviana Z."/>
        </authorList>
    </citation>
    <scope>NUCLEOTIDE SEQUENCE [LARGE SCALE GENOMIC DNA]</scope>
    <source>
        <strain evidence="4 5">R5913</strain>
    </source>
</reference>
<dbReference type="InterPro" id="IPR017871">
    <property type="entry name" value="ABC_transporter-like_CS"/>
</dbReference>
<dbReference type="AlphaFoldDB" id="A0A5J6MRT4"/>
<dbReference type="SMART" id="SM00382">
    <property type="entry name" value="AAA"/>
    <property type="match status" value="2"/>
</dbReference>
<protein>
    <submittedName>
        <fullName evidence="4">Sugar ABC transporter</fullName>
    </submittedName>
</protein>
<dbReference type="PANTHER" id="PTHR43790">
    <property type="entry name" value="CARBOHYDRATE TRANSPORT ATP-BINDING PROTEIN MG119-RELATED"/>
    <property type="match status" value="1"/>
</dbReference>
<dbReference type="RefSeq" id="WP_225308360.1">
    <property type="nucleotide sequence ID" value="NZ_CP042906.1"/>
</dbReference>
<feature type="domain" description="ABC transporter" evidence="3">
    <location>
        <begin position="1"/>
        <end position="232"/>
    </location>
</feature>
<dbReference type="CDD" id="cd03216">
    <property type="entry name" value="ABC_Carb_Monos_I"/>
    <property type="match status" value="1"/>
</dbReference>
<dbReference type="CDD" id="cd03215">
    <property type="entry name" value="ABC_Carb_Monos_II"/>
    <property type="match status" value="1"/>
</dbReference>
<keyword evidence="5" id="KW-1185">Reference proteome</keyword>
<dbReference type="InterPro" id="IPR003439">
    <property type="entry name" value="ABC_transporter-like_ATP-bd"/>
</dbReference>
<dbReference type="KEGG" id="htq:FRZ44_40500"/>
<dbReference type="PROSITE" id="PS00211">
    <property type="entry name" value="ABC_TRANSPORTER_1"/>
    <property type="match status" value="1"/>
</dbReference>
<dbReference type="SUPFAM" id="SSF52540">
    <property type="entry name" value="P-loop containing nucleoside triphosphate hydrolases"/>
    <property type="match status" value="2"/>
</dbReference>
<name>A0A5J6MRT4_9PROT</name>
<evidence type="ECO:0000256" key="2">
    <source>
        <dbReference type="ARBA" id="ARBA00022840"/>
    </source>
</evidence>
<dbReference type="Proteomes" id="UP000326202">
    <property type="component" value="Chromosome"/>
</dbReference>
<dbReference type="GO" id="GO:0005524">
    <property type="term" value="F:ATP binding"/>
    <property type="evidence" value="ECO:0007669"/>
    <property type="project" value="UniProtKB-KW"/>
</dbReference>
<proteinExistence type="predicted"/>
<keyword evidence="1" id="KW-0547">Nucleotide-binding</keyword>
<dbReference type="InterPro" id="IPR003593">
    <property type="entry name" value="AAA+_ATPase"/>
</dbReference>
<dbReference type="Gene3D" id="3.40.50.300">
    <property type="entry name" value="P-loop containing nucleotide triphosphate hydrolases"/>
    <property type="match status" value="2"/>
</dbReference>